<dbReference type="Proteomes" id="UP001189624">
    <property type="component" value="Chromosome 10"/>
</dbReference>
<protein>
    <submittedName>
        <fullName evidence="1">Uncharacterized protein</fullName>
    </submittedName>
</protein>
<sequence length="76" mass="8945">MNEVRGTRHRITRGIYGGITTHGTATLKWSYQFRIATWRSYTCSWQGAMVRGMSYEARNIQRPQKHNALYPFDYAE</sequence>
<name>A0AA86W203_9FABA</name>
<evidence type="ECO:0000313" key="2">
    <source>
        <dbReference type="Proteomes" id="UP001189624"/>
    </source>
</evidence>
<gene>
    <name evidence="1" type="ORF">AYBTSS11_LOCUS28979</name>
</gene>
<accession>A0AA86W203</accession>
<keyword evidence="2" id="KW-1185">Reference proteome</keyword>
<reference evidence="1" key="1">
    <citation type="submission" date="2023-10" db="EMBL/GenBank/DDBJ databases">
        <authorList>
            <person name="Domelevo Entfellner J.-B."/>
        </authorList>
    </citation>
    <scope>NUCLEOTIDE SEQUENCE</scope>
</reference>
<dbReference type="AlphaFoldDB" id="A0AA86W203"/>
<evidence type="ECO:0000313" key="1">
    <source>
        <dbReference type="EMBL" id="CAJ1976836.1"/>
    </source>
</evidence>
<dbReference type="Gramene" id="rna-AYBTSS11_LOCUS28979">
    <property type="protein sequence ID" value="CAJ1976836.1"/>
    <property type="gene ID" value="gene-AYBTSS11_LOCUS28979"/>
</dbReference>
<organism evidence="1 2">
    <name type="scientific">Sphenostylis stenocarpa</name>
    <dbReference type="NCBI Taxonomy" id="92480"/>
    <lineage>
        <taxon>Eukaryota</taxon>
        <taxon>Viridiplantae</taxon>
        <taxon>Streptophyta</taxon>
        <taxon>Embryophyta</taxon>
        <taxon>Tracheophyta</taxon>
        <taxon>Spermatophyta</taxon>
        <taxon>Magnoliopsida</taxon>
        <taxon>eudicotyledons</taxon>
        <taxon>Gunneridae</taxon>
        <taxon>Pentapetalae</taxon>
        <taxon>rosids</taxon>
        <taxon>fabids</taxon>
        <taxon>Fabales</taxon>
        <taxon>Fabaceae</taxon>
        <taxon>Papilionoideae</taxon>
        <taxon>50 kb inversion clade</taxon>
        <taxon>NPAAA clade</taxon>
        <taxon>indigoferoid/millettioid clade</taxon>
        <taxon>Phaseoleae</taxon>
        <taxon>Sphenostylis</taxon>
    </lineage>
</organism>
<proteinExistence type="predicted"/>
<dbReference type="EMBL" id="OY731407">
    <property type="protein sequence ID" value="CAJ1976836.1"/>
    <property type="molecule type" value="Genomic_DNA"/>
</dbReference>